<protein>
    <recommendedName>
        <fullName evidence="4">SMODS and SLOG-associating 2TM effector domain-containing protein</fullName>
    </recommendedName>
</protein>
<evidence type="ECO:0000313" key="3">
    <source>
        <dbReference type="Proteomes" id="UP001301152"/>
    </source>
</evidence>
<reference evidence="2 3" key="1">
    <citation type="submission" date="2022-11" db="EMBL/GenBank/DDBJ databases">
        <title>Genome sequencing of Acetobacter type strain.</title>
        <authorList>
            <person name="Heo J."/>
            <person name="Lee D."/>
            <person name="Han B.-H."/>
            <person name="Hong S.-B."/>
            <person name="Kwon S.-W."/>
        </authorList>
    </citation>
    <scope>NUCLEOTIDE SEQUENCE [LARGE SCALE GENOMIC DNA]</scope>
    <source>
        <strain evidence="2 3">KACC 21253</strain>
    </source>
</reference>
<evidence type="ECO:0008006" key="4">
    <source>
        <dbReference type="Google" id="ProtNLM"/>
    </source>
</evidence>
<organism evidence="2 3">
    <name type="scientific">Acetobacter thailandicus</name>
    <dbReference type="NCBI Taxonomy" id="1502842"/>
    <lineage>
        <taxon>Bacteria</taxon>
        <taxon>Pseudomonadati</taxon>
        <taxon>Pseudomonadota</taxon>
        <taxon>Alphaproteobacteria</taxon>
        <taxon>Acetobacterales</taxon>
        <taxon>Acetobacteraceae</taxon>
        <taxon>Acetobacter</taxon>
    </lineage>
</organism>
<keyword evidence="3" id="KW-1185">Reference proteome</keyword>
<accession>A0ABT3QHI9</accession>
<dbReference type="EMBL" id="JAPIUZ010000011">
    <property type="protein sequence ID" value="MCX2564751.1"/>
    <property type="molecule type" value="Genomic_DNA"/>
</dbReference>
<dbReference type="Gene3D" id="3.40.50.450">
    <property type="match status" value="1"/>
</dbReference>
<proteinExistence type="predicted"/>
<comment type="caution">
    <text evidence="2">The sequence shown here is derived from an EMBL/GenBank/DDBJ whole genome shotgun (WGS) entry which is preliminary data.</text>
</comment>
<name>A0ABT3QHI9_9PROT</name>
<feature type="transmembrane region" description="Helical" evidence="1">
    <location>
        <begin position="360"/>
        <end position="379"/>
    </location>
</feature>
<keyword evidence="1" id="KW-0812">Transmembrane</keyword>
<dbReference type="Proteomes" id="UP001301152">
    <property type="component" value="Unassembled WGS sequence"/>
</dbReference>
<evidence type="ECO:0000256" key="1">
    <source>
        <dbReference type="SAM" id="Phobius"/>
    </source>
</evidence>
<dbReference type="RefSeq" id="WP_173560337.1">
    <property type="nucleotide sequence ID" value="NZ_JAPIUZ010000011.1"/>
</dbReference>
<keyword evidence="1" id="KW-0472">Membrane</keyword>
<feature type="transmembrane region" description="Helical" evidence="1">
    <location>
        <begin position="385"/>
        <end position="404"/>
    </location>
</feature>
<gene>
    <name evidence="2" type="ORF">OQ497_12470</name>
</gene>
<sequence length="657" mass="73584">MPPKKMLTKDGFHKHSRYGIPITVGVTGHRDLRDPDAVRAAILAQFASIQKQFPSSPLYAVSALAEGADRIFAQIAIEMGWELHVVLPMRPELYRADFTREGSEEEFDVLCRASKTCMVMPIVVPGTEDRIVKPGLYRNLQYASAGIYLARRSHILFALWDGKPAAGLGGTAQIVSFRRKGALSADVIRYKEDGLTPEILNLLYSVNPLEDRETGLVAIVYCARETQRGDTPVVAGKTVMAVEWTDGSGHSDTLVGLLTAPDNLEDVDNEDDVGDAGTRARGLRLMRGKAPKKSRMRMAPVLNELNEINRDIERRVRTNPSLFDDDWGYKDVKEEFRTTCLDTKVILDNIVSENMNKSRFGLGFVFILIGCFVLLSSRSPEDPEGWVMISTTLSLIFLAILALLTKMAPWAKNKARAIHLRAIVQGLAVQDFWNIAGIRDGVFQHYMRYEGEIVRSTRFCLQGTGFANPHWDHSDISDVGSSQANTVIEYVRTVWIGGQIKYYNATIRKKKLRKNVLEISGKVLFFTGISFLFLTLLKLYELVDFDAIIPHGETIMHMVEHGSETFVALGAVVLTYLEFVGDDEDTETYEKAREIFRAARAEITRNLAADTDDMSLSAFQAYNIRATIHCLGVDILNSDTARWVERSLNQKIDLMKG</sequence>
<keyword evidence="1" id="KW-1133">Transmembrane helix</keyword>
<evidence type="ECO:0000313" key="2">
    <source>
        <dbReference type="EMBL" id="MCX2564751.1"/>
    </source>
</evidence>
<feature type="transmembrane region" description="Helical" evidence="1">
    <location>
        <begin position="519"/>
        <end position="540"/>
    </location>
</feature>